<dbReference type="Proteomes" id="UP000461010">
    <property type="component" value="Unassembled WGS sequence"/>
</dbReference>
<comment type="caution">
    <text evidence="1">The sequence shown here is derived from an EMBL/GenBank/DDBJ whole genome shotgun (WGS) entry which is preliminary data.</text>
</comment>
<sequence>MEKQNKHNTTRIKNFMKREYLTAIIKGEDLAKATRTNVLITKFFNKQFIHMHIDNNYKKKKFFFSYRNKYLNEFKKEKDALRNRMYLYDKTKTIQSFKDKFTTAEWEKISGDALVKYLALDGRINATKDGLNFIREIIKIILSKYKNSI</sequence>
<evidence type="ECO:0000313" key="1">
    <source>
        <dbReference type="EMBL" id="KAB7886076.1"/>
    </source>
</evidence>
<reference evidence="3 4" key="1">
    <citation type="submission" date="2019-10" db="EMBL/GenBank/DDBJ databases">
        <title>Poseidonibacter ostreae sp. nov., isolated from the gut of the Ostrea denselamellosa.</title>
        <authorList>
            <person name="Choi A."/>
        </authorList>
    </citation>
    <scope>NUCLEOTIDE SEQUENCE [LARGE SCALE GENOMIC DNA]</scope>
    <source>
        <strain evidence="1 4">SJOD-M-33</strain>
        <strain evidence="2 3">SJOD-M-5</strain>
    </source>
</reference>
<dbReference type="EMBL" id="WFKJ01000033">
    <property type="protein sequence ID" value="KAB7889603.1"/>
    <property type="molecule type" value="Genomic_DNA"/>
</dbReference>
<evidence type="ECO:0000313" key="4">
    <source>
        <dbReference type="Proteomes" id="UP000472839"/>
    </source>
</evidence>
<evidence type="ECO:0000313" key="2">
    <source>
        <dbReference type="EMBL" id="KAB7889603.1"/>
    </source>
</evidence>
<proteinExistence type="predicted"/>
<accession>A0A6L4WPL4</accession>
<evidence type="ECO:0000313" key="3">
    <source>
        <dbReference type="Proteomes" id="UP000461010"/>
    </source>
</evidence>
<organism evidence="1 4">
    <name type="scientific">Poseidonibacter ostreae</name>
    <dbReference type="NCBI Taxonomy" id="2654171"/>
    <lineage>
        <taxon>Bacteria</taxon>
        <taxon>Pseudomonadati</taxon>
        <taxon>Campylobacterota</taxon>
        <taxon>Epsilonproteobacteria</taxon>
        <taxon>Campylobacterales</taxon>
        <taxon>Arcobacteraceae</taxon>
        <taxon>Poseidonibacter</taxon>
    </lineage>
</organism>
<dbReference type="EMBL" id="WFKK01000047">
    <property type="protein sequence ID" value="KAB7886076.1"/>
    <property type="molecule type" value="Genomic_DNA"/>
</dbReference>
<dbReference type="Proteomes" id="UP000472839">
    <property type="component" value="Unassembled WGS sequence"/>
</dbReference>
<protein>
    <submittedName>
        <fullName evidence="1">Uncharacterized protein</fullName>
    </submittedName>
</protein>
<gene>
    <name evidence="2" type="ORF">GBG18_10640</name>
    <name evidence="1" type="ORF">GBG19_13005</name>
</gene>
<keyword evidence="3" id="KW-1185">Reference proteome</keyword>
<dbReference type="AlphaFoldDB" id="A0A6L4WPL4"/>
<name>A0A6L4WPL4_9BACT</name>
<dbReference type="RefSeq" id="WP_152190946.1">
    <property type="nucleotide sequence ID" value="NZ_WFKI01000025.1"/>
</dbReference>